<dbReference type="Proteomes" id="UP001321473">
    <property type="component" value="Unassembled WGS sequence"/>
</dbReference>
<dbReference type="EMBL" id="JARKHS020009040">
    <property type="protein sequence ID" value="KAK8780273.1"/>
    <property type="molecule type" value="Genomic_DNA"/>
</dbReference>
<proteinExistence type="inferred from homology"/>
<keyword evidence="5" id="KW-0862">Zinc</keyword>
<dbReference type="PANTHER" id="PTHR11040:SF211">
    <property type="entry name" value="ZINC TRANSPORTER ZIP11"/>
    <property type="match status" value="1"/>
</dbReference>
<comment type="similarity">
    <text evidence="2">Belongs to the ZIP transporter (TC 2.A.5) family.</text>
</comment>
<gene>
    <name evidence="12" type="ORF">V5799_018386</name>
</gene>
<feature type="transmembrane region" description="Helical" evidence="11">
    <location>
        <begin position="362"/>
        <end position="379"/>
    </location>
</feature>
<evidence type="ECO:0000256" key="4">
    <source>
        <dbReference type="ARBA" id="ARBA00022692"/>
    </source>
</evidence>
<keyword evidence="7 11" id="KW-0472">Membrane</keyword>
<organism evidence="12 13">
    <name type="scientific">Amblyomma americanum</name>
    <name type="common">Lone star tick</name>
    <dbReference type="NCBI Taxonomy" id="6943"/>
    <lineage>
        <taxon>Eukaryota</taxon>
        <taxon>Metazoa</taxon>
        <taxon>Ecdysozoa</taxon>
        <taxon>Arthropoda</taxon>
        <taxon>Chelicerata</taxon>
        <taxon>Arachnida</taxon>
        <taxon>Acari</taxon>
        <taxon>Parasitiformes</taxon>
        <taxon>Ixodida</taxon>
        <taxon>Ixodoidea</taxon>
        <taxon>Ixodidae</taxon>
        <taxon>Amblyomminae</taxon>
        <taxon>Amblyomma</taxon>
    </lineage>
</organism>
<evidence type="ECO:0000256" key="10">
    <source>
        <dbReference type="ARBA" id="ARBA00042973"/>
    </source>
</evidence>
<sequence length="414" mass="44366">MSLAGNEAENQRRCLSPCYRWRRSSRAHVFPCAPKQDAARPPKGTTMIQGLSPLSQAVLGTLFTWGLTAAGAALVFVLNSTRRTNGGQSKAFLMLQAFIIASKIQWALYEYSTVQVLTFRGRKILDGSLGFAAGVMLAASFWSLLAPAIEIAESSGGYGRMAFLPVGFGFFLGALFVYAMDKLIPSYDGHKADLALAMQLERKSSLKRRIETGEESAHAYRNGYSDPNVQLRKKPLTATTRVTVPTAVSDAESAETLENLKRWKRIFLLVVAVTVHNIPEGLAVGVGFGAAGSSEHSTFETARNLALGIGIQNFPEGLAVSLPLRGAGFSKWKAFWYGQLSGVVEPVAGVLGCLAVTMAQPLLPYALAFAAGAMVYVVVDDIVPEAQACSNGRLASWTTVVGFIVMMALDVGLS</sequence>
<evidence type="ECO:0000256" key="6">
    <source>
        <dbReference type="ARBA" id="ARBA00022989"/>
    </source>
</evidence>
<feature type="transmembrane region" description="Helical" evidence="11">
    <location>
        <begin position="394"/>
        <end position="413"/>
    </location>
</feature>
<accession>A0AAQ4F0N9</accession>
<evidence type="ECO:0000256" key="2">
    <source>
        <dbReference type="ARBA" id="ARBA00006939"/>
    </source>
</evidence>
<evidence type="ECO:0000256" key="8">
    <source>
        <dbReference type="ARBA" id="ARBA00040593"/>
    </source>
</evidence>
<evidence type="ECO:0000256" key="7">
    <source>
        <dbReference type="ARBA" id="ARBA00023136"/>
    </source>
</evidence>
<keyword evidence="3" id="KW-1003">Cell membrane</keyword>
<reference evidence="12 13" key="1">
    <citation type="journal article" date="2023" name="Arcadia Sci">
        <title>De novo assembly of a long-read Amblyomma americanum tick genome.</title>
        <authorList>
            <person name="Chou S."/>
            <person name="Poskanzer K.E."/>
            <person name="Rollins M."/>
            <person name="Thuy-Boun P.S."/>
        </authorList>
    </citation>
    <scope>NUCLEOTIDE SEQUENCE [LARGE SCALE GENOMIC DNA]</scope>
    <source>
        <strain evidence="12">F_SG_1</strain>
        <tissue evidence="12">Salivary glands</tissue>
    </source>
</reference>
<keyword evidence="4 11" id="KW-0812">Transmembrane</keyword>
<evidence type="ECO:0000256" key="9">
    <source>
        <dbReference type="ARBA" id="ARBA00042540"/>
    </source>
</evidence>
<comment type="subcellular location">
    <subcellularLocation>
        <location evidence="1">Cell membrane</location>
        <topology evidence="1">Multi-pass membrane protein</topology>
    </subcellularLocation>
</comment>
<feature type="transmembrane region" description="Helical" evidence="11">
    <location>
        <begin position="129"/>
        <end position="149"/>
    </location>
</feature>
<feature type="transmembrane region" description="Helical" evidence="11">
    <location>
        <begin position="334"/>
        <end position="355"/>
    </location>
</feature>
<dbReference type="PANTHER" id="PTHR11040">
    <property type="entry name" value="ZINC/IRON TRANSPORTER"/>
    <property type="match status" value="1"/>
</dbReference>
<dbReference type="GO" id="GO:0005385">
    <property type="term" value="F:zinc ion transmembrane transporter activity"/>
    <property type="evidence" value="ECO:0007669"/>
    <property type="project" value="TreeGrafter"/>
</dbReference>
<evidence type="ECO:0000313" key="13">
    <source>
        <dbReference type="Proteomes" id="UP001321473"/>
    </source>
</evidence>
<feature type="transmembrane region" description="Helical" evidence="11">
    <location>
        <begin position="57"/>
        <end position="79"/>
    </location>
</feature>
<comment type="caution">
    <text evidence="12">The sequence shown here is derived from an EMBL/GenBank/DDBJ whole genome shotgun (WGS) entry which is preliminary data.</text>
</comment>
<dbReference type="InterPro" id="IPR003689">
    <property type="entry name" value="ZIP"/>
</dbReference>
<dbReference type="GO" id="GO:0005886">
    <property type="term" value="C:plasma membrane"/>
    <property type="evidence" value="ECO:0007669"/>
    <property type="project" value="UniProtKB-SubCell"/>
</dbReference>
<keyword evidence="6 11" id="KW-1133">Transmembrane helix</keyword>
<protein>
    <recommendedName>
        <fullName evidence="8">Zinc transporter ZIP11</fullName>
    </recommendedName>
    <alternativeName>
        <fullName evidence="9">Solute carrier family 39 member 11</fullName>
    </alternativeName>
    <alternativeName>
        <fullName evidence="10">Zrt- and Irt-like protein 11</fullName>
    </alternativeName>
</protein>
<evidence type="ECO:0000256" key="1">
    <source>
        <dbReference type="ARBA" id="ARBA00004651"/>
    </source>
</evidence>
<evidence type="ECO:0000256" key="5">
    <source>
        <dbReference type="ARBA" id="ARBA00022833"/>
    </source>
</evidence>
<keyword evidence="13" id="KW-1185">Reference proteome</keyword>
<evidence type="ECO:0000256" key="3">
    <source>
        <dbReference type="ARBA" id="ARBA00022475"/>
    </source>
</evidence>
<feature type="transmembrane region" description="Helical" evidence="11">
    <location>
        <begin position="161"/>
        <end position="180"/>
    </location>
</feature>
<dbReference type="Pfam" id="PF02535">
    <property type="entry name" value="Zip"/>
    <property type="match status" value="1"/>
</dbReference>
<name>A0AAQ4F0N9_AMBAM</name>
<dbReference type="AlphaFoldDB" id="A0AAQ4F0N9"/>
<evidence type="ECO:0000313" key="12">
    <source>
        <dbReference type="EMBL" id="KAK8780273.1"/>
    </source>
</evidence>
<evidence type="ECO:0000256" key="11">
    <source>
        <dbReference type="SAM" id="Phobius"/>
    </source>
</evidence>